<evidence type="ECO:0000256" key="2">
    <source>
        <dbReference type="ARBA" id="ARBA00006143"/>
    </source>
</evidence>
<dbReference type="RefSeq" id="WP_275681248.1">
    <property type="nucleotide sequence ID" value="NZ_JAJLJH010000001.1"/>
</dbReference>
<evidence type="ECO:0000256" key="5">
    <source>
        <dbReference type="ARBA" id="ARBA00022989"/>
    </source>
</evidence>
<dbReference type="EMBL" id="JAJLJH010000001">
    <property type="protein sequence ID" value="MCK9685240.1"/>
    <property type="molecule type" value="Genomic_DNA"/>
</dbReference>
<feature type="transmembrane region" description="Helical" evidence="7">
    <location>
        <begin position="116"/>
        <end position="136"/>
    </location>
</feature>
<gene>
    <name evidence="9" type="ORF">LPC04_05880</name>
</gene>
<dbReference type="PANTHER" id="PTHR31272">
    <property type="entry name" value="CYTOCHROME C-TYPE BIOGENESIS PROTEIN HI_1454-RELATED"/>
    <property type="match status" value="1"/>
</dbReference>
<feature type="domain" description="Cytochrome C biogenesis protein transmembrane" evidence="8">
    <location>
        <begin position="11"/>
        <end position="215"/>
    </location>
</feature>
<feature type="transmembrane region" description="Helical" evidence="7">
    <location>
        <begin position="77"/>
        <end position="95"/>
    </location>
</feature>
<keyword evidence="4" id="KW-0201">Cytochrome c-type biogenesis</keyword>
<dbReference type="AlphaFoldDB" id="A0A9X1YI03"/>
<sequence length="241" mass="24055">MPGFAQPALSVAAGALTTLSPCVFPLLPVIVGGAVQRHRAAPVAMGLGMAITFTLIGLLVGGLGGALSLAPDDVRHVGAWLLIAFGVVMLVPPLERRFSSLMTPLASSANAATSRVDGGALAGAFALGGLLGLVWSPCAGPLLGSTLALVATACGAARGAFLLGLFGIGAALPLVGAAYASRAGFGRVRAWVLAHAGSAKRAMGALLLLVGVLILSGGDHAIEAWVNDRLPDAWLALTTRI</sequence>
<name>A0A9X1YI03_9BURK</name>
<organism evidence="9 10">
    <name type="scientific">Scleromatobacter humisilvae</name>
    <dbReference type="NCBI Taxonomy" id="2897159"/>
    <lineage>
        <taxon>Bacteria</taxon>
        <taxon>Pseudomonadati</taxon>
        <taxon>Pseudomonadota</taxon>
        <taxon>Betaproteobacteria</taxon>
        <taxon>Burkholderiales</taxon>
        <taxon>Sphaerotilaceae</taxon>
        <taxon>Scleromatobacter</taxon>
    </lineage>
</organism>
<feature type="transmembrane region" description="Helical" evidence="7">
    <location>
        <begin position="47"/>
        <end position="71"/>
    </location>
</feature>
<evidence type="ECO:0000256" key="3">
    <source>
        <dbReference type="ARBA" id="ARBA00022692"/>
    </source>
</evidence>
<dbReference type="PANTHER" id="PTHR31272:SF9">
    <property type="entry name" value="BLL1027 PROTEIN"/>
    <property type="match status" value="1"/>
</dbReference>
<comment type="subcellular location">
    <subcellularLocation>
        <location evidence="1">Membrane</location>
        <topology evidence="1">Multi-pass membrane protein</topology>
    </subcellularLocation>
</comment>
<dbReference type="GO" id="GO:0016020">
    <property type="term" value="C:membrane"/>
    <property type="evidence" value="ECO:0007669"/>
    <property type="project" value="UniProtKB-SubCell"/>
</dbReference>
<feature type="transmembrane region" description="Helical" evidence="7">
    <location>
        <begin position="202"/>
        <end position="222"/>
    </location>
</feature>
<reference evidence="9" key="1">
    <citation type="submission" date="2021-11" db="EMBL/GenBank/DDBJ databases">
        <title>BS-T2-15 a new species belonging to the Comamonadaceae family isolated from the soil of a French oak forest.</title>
        <authorList>
            <person name="Mieszkin S."/>
            <person name="Alain K."/>
        </authorList>
    </citation>
    <scope>NUCLEOTIDE SEQUENCE</scope>
    <source>
        <strain evidence="9">BS-T2-15</strain>
    </source>
</reference>
<accession>A0A9X1YI03</accession>
<keyword evidence="6 7" id="KW-0472">Membrane</keyword>
<proteinExistence type="inferred from homology"/>
<dbReference type="Pfam" id="PF02683">
    <property type="entry name" value="DsbD_TM"/>
    <property type="match status" value="1"/>
</dbReference>
<feature type="transmembrane region" description="Helical" evidence="7">
    <location>
        <begin position="12"/>
        <end position="35"/>
    </location>
</feature>
<comment type="caution">
    <text evidence="9">The sequence shown here is derived from an EMBL/GenBank/DDBJ whole genome shotgun (WGS) entry which is preliminary data.</text>
</comment>
<evidence type="ECO:0000256" key="1">
    <source>
        <dbReference type="ARBA" id="ARBA00004141"/>
    </source>
</evidence>
<keyword evidence="3 7" id="KW-0812">Transmembrane</keyword>
<dbReference type="Proteomes" id="UP001139353">
    <property type="component" value="Unassembled WGS sequence"/>
</dbReference>
<evidence type="ECO:0000259" key="8">
    <source>
        <dbReference type="Pfam" id="PF02683"/>
    </source>
</evidence>
<keyword evidence="10" id="KW-1185">Reference proteome</keyword>
<evidence type="ECO:0000256" key="7">
    <source>
        <dbReference type="SAM" id="Phobius"/>
    </source>
</evidence>
<comment type="similarity">
    <text evidence="2">Belongs to the DsbD family.</text>
</comment>
<evidence type="ECO:0000313" key="10">
    <source>
        <dbReference type="Proteomes" id="UP001139353"/>
    </source>
</evidence>
<keyword evidence="5 7" id="KW-1133">Transmembrane helix</keyword>
<evidence type="ECO:0000313" key="9">
    <source>
        <dbReference type="EMBL" id="MCK9685240.1"/>
    </source>
</evidence>
<evidence type="ECO:0000256" key="4">
    <source>
        <dbReference type="ARBA" id="ARBA00022748"/>
    </source>
</evidence>
<dbReference type="GO" id="GO:0017004">
    <property type="term" value="P:cytochrome complex assembly"/>
    <property type="evidence" value="ECO:0007669"/>
    <property type="project" value="UniProtKB-KW"/>
</dbReference>
<evidence type="ECO:0000256" key="6">
    <source>
        <dbReference type="ARBA" id="ARBA00023136"/>
    </source>
</evidence>
<feature type="transmembrane region" description="Helical" evidence="7">
    <location>
        <begin position="156"/>
        <end position="181"/>
    </location>
</feature>
<dbReference type="InterPro" id="IPR051790">
    <property type="entry name" value="Cytochrome_c-biogenesis_DsbD"/>
</dbReference>
<dbReference type="InterPro" id="IPR003834">
    <property type="entry name" value="Cyt_c_assmbl_TM_dom"/>
</dbReference>
<protein>
    <submittedName>
        <fullName evidence="9">Cytochrome c biogenesis CcdA family protein</fullName>
    </submittedName>
</protein>